<reference evidence="2 3" key="1">
    <citation type="submission" date="2023-07" db="EMBL/GenBank/DDBJ databases">
        <title>Genomic Encyclopedia of Type Strains, Phase IV (KMG-IV): sequencing the most valuable type-strain genomes for metagenomic binning, comparative biology and taxonomic classification.</title>
        <authorList>
            <person name="Goeker M."/>
        </authorList>
    </citation>
    <scope>NUCLEOTIDE SEQUENCE [LARGE SCALE GENOMIC DNA]</scope>
    <source>
        <strain evidence="2 3">DSM 16784</strain>
    </source>
</reference>
<evidence type="ECO:0000256" key="1">
    <source>
        <dbReference type="SAM" id="Phobius"/>
    </source>
</evidence>
<evidence type="ECO:0000313" key="3">
    <source>
        <dbReference type="Proteomes" id="UP001230220"/>
    </source>
</evidence>
<proteinExistence type="predicted"/>
<comment type="caution">
    <text evidence="2">The sequence shown here is derived from an EMBL/GenBank/DDBJ whole genome shotgun (WGS) entry which is preliminary data.</text>
</comment>
<keyword evidence="3" id="KW-1185">Reference proteome</keyword>
<name>A0ABU0E3G1_9FIRM</name>
<sequence>MAKKNSIRKTAAKMVIDIFHKHNAYDEATAIKVEEFKNLKLTSAVISYTIGNLINDGVVHKTDDDRYYFDQDGWRKLEKKVMRGYGLLFIVPVAFIVIFLVIQFLL</sequence>
<keyword evidence="1" id="KW-0472">Membrane</keyword>
<protein>
    <submittedName>
        <fullName evidence="2">Transcriptional regulator</fullName>
    </submittedName>
</protein>
<dbReference type="RefSeq" id="WP_307407844.1">
    <property type="nucleotide sequence ID" value="NZ_JAUSUR010000003.1"/>
</dbReference>
<evidence type="ECO:0000313" key="2">
    <source>
        <dbReference type="EMBL" id="MDQ0361266.1"/>
    </source>
</evidence>
<gene>
    <name evidence="2" type="ORF">J2S15_002013</name>
</gene>
<dbReference type="EMBL" id="JAUSUR010000003">
    <property type="protein sequence ID" value="MDQ0361266.1"/>
    <property type="molecule type" value="Genomic_DNA"/>
</dbReference>
<keyword evidence="1" id="KW-1133">Transmembrane helix</keyword>
<feature type="transmembrane region" description="Helical" evidence="1">
    <location>
        <begin position="85"/>
        <end position="105"/>
    </location>
</feature>
<dbReference type="Proteomes" id="UP001230220">
    <property type="component" value="Unassembled WGS sequence"/>
</dbReference>
<organism evidence="2 3">
    <name type="scientific">Breznakia pachnodae</name>
    <dbReference type="NCBI Taxonomy" id="265178"/>
    <lineage>
        <taxon>Bacteria</taxon>
        <taxon>Bacillati</taxon>
        <taxon>Bacillota</taxon>
        <taxon>Erysipelotrichia</taxon>
        <taxon>Erysipelotrichales</taxon>
        <taxon>Erysipelotrichaceae</taxon>
        <taxon>Breznakia</taxon>
    </lineage>
</organism>
<accession>A0ABU0E3G1</accession>
<keyword evidence="1" id="KW-0812">Transmembrane</keyword>